<dbReference type="PANTHER" id="PTHR10336">
    <property type="entry name" value="PHOSPHOINOSITIDE-SPECIFIC PHOSPHOLIPASE C FAMILY PROTEIN"/>
    <property type="match status" value="1"/>
</dbReference>
<dbReference type="EMBL" id="CZPT02000030">
    <property type="protein sequence ID" value="SCU64288.1"/>
    <property type="molecule type" value="Genomic_DNA"/>
</dbReference>
<dbReference type="InterPro" id="IPR017946">
    <property type="entry name" value="PLC-like_Pdiesterase_TIM-brl"/>
</dbReference>
<dbReference type="PROSITE" id="PS50007">
    <property type="entry name" value="PIPLC_X_DOMAIN"/>
    <property type="match status" value="1"/>
</dbReference>
<dbReference type="PROSITE" id="PS50222">
    <property type="entry name" value="EF_HAND_2"/>
    <property type="match status" value="1"/>
</dbReference>
<dbReference type="GO" id="GO:0051209">
    <property type="term" value="P:release of sequestered calcium ion into cytosol"/>
    <property type="evidence" value="ECO:0007669"/>
    <property type="project" value="TreeGrafter"/>
</dbReference>
<dbReference type="EC" id="3.1.4.11" evidence="1 7"/>
<dbReference type="Gene3D" id="2.60.40.150">
    <property type="entry name" value="C2 domain"/>
    <property type="match status" value="1"/>
</dbReference>
<gene>
    <name evidence="12" type="ORF">TEOVI_000583100</name>
</gene>
<dbReference type="PRINTS" id="PR00390">
    <property type="entry name" value="PHPHLIPASEC"/>
</dbReference>
<keyword evidence="5 7" id="KW-0443">Lipid metabolism</keyword>
<evidence type="ECO:0000256" key="5">
    <source>
        <dbReference type="ARBA" id="ARBA00023098"/>
    </source>
</evidence>
<dbReference type="PROSITE" id="PS50004">
    <property type="entry name" value="C2"/>
    <property type="match status" value="1"/>
</dbReference>
<dbReference type="InterPro" id="IPR035892">
    <property type="entry name" value="C2_domain_sf"/>
</dbReference>
<reference evidence="12" key="1">
    <citation type="submission" date="2016-09" db="EMBL/GenBank/DDBJ databases">
        <authorList>
            <person name="Hebert L."/>
            <person name="Moumen B."/>
        </authorList>
    </citation>
    <scope>NUCLEOTIDE SEQUENCE [LARGE SCALE GENOMIC DNA]</scope>
    <source>
        <strain evidence="12">OVI</strain>
    </source>
</reference>
<accession>A0A1G4HYN3</accession>
<dbReference type="PROSITE" id="PS00018">
    <property type="entry name" value="EF_HAND_1"/>
    <property type="match status" value="1"/>
</dbReference>
<dbReference type="Pfam" id="PF00387">
    <property type="entry name" value="PI-PLC-Y"/>
    <property type="match status" value="1"/>
</dbReference>
<keyword evidence="6" id="KW-0807">Transducer</keyword>
<dbReference type="GO" id="GO:0005509">
    <property type="term" value="F:calcium ion binding"/>
    <property type="evidence" value="ECO:0007669"/>
    <property type="project" value="InterPro"/>
</dbReference>
<dbReference type="Gene3D" id="1.10.238.10">
    <property type="entry name" value="EF-hand"/>
    <property type="match status" value="1"/>
</dbReference>
<evidence type="ECO:0000259" key="11">
    <source>
        <dbReference type="PROSITE" id="PS50222"/>
    </source>
</evidence>
<evidence type="ECO:0000256" key="3">
    <source>
        <dbReference type="ARBA" id="ARBA00022837"/>
    </source>
</evidence>
<dbReference type="SMART" id="SM00149">
    <property type="entry name" value="PLCYc"/>
    <property type="match status" value="1"/>
</dbReference>
<evidence type="ECO:0000259" key="9">
    <source>
        <dbReference type="PROSITE" id="PS50004"/>
    </source>
</evidence>
<evidence type="ECO:0000256" key="4">
    <source>
        <dbReference type="ARBA" id="ARBA00022963"/>
    </source>
</evidence>
<evidence type="ECO:0000256" key="7">
    <source>
        <dbReference type="RuleBase" id="RU361133"/>
    </source>
</evidence>
<feature type="domain" description="C2" evidence="9">
    <location>
        <begin position="566"/>
        <end position="696"/>
    </location>
</feature>
<dbReference type="InterPro" id="IPR002048">
    <property type="entry name" value="EF_hand_dom"/>
</dbReference>
<comment type="catalytic activity">
    <reaction evidence="7">
        <text>a 1,2-diacyl-sn-glycero-3-phospho-(1D-myo-inositol-4,5-bisphosphate) + H2O = 1D-myo-inositol 1,4,5-trisphosphate + a 1,2-diacyl-sn-glycerol + H(+)</text>
        <dbReference type="Rhea" id="RHEA:33179"/>
        <dbReference type="ChEBI" id="CHEBI:15377"/>
        <dbReference type="ChEBI" id="CHEBI:15378"/>
        <dbReference type="ChEBI" id="CHEBI:17815"/>
        <dbReference type="ChEBI" id="CHEBI:58456"/>
        <dbReference type="ChEBI" id="CHEBI:203600"/>
        <dbReference type="EC" id="3.1.4.11"/>
    </reaction>
</comment>
<dbReference type="InterPro" id="IPR000909">
    <property type="entry name" value="PLipase_C_PInositol-sp_X_dom"/>
</dbReference>
<keyword evidence="4 7" id="KW-0442">Lipid degradation</keyword>
<evidence type="ECO:0000256" key="2">
    <source>
        <dbReference type="ARBA" id="ARBA00022801"/>
    </source>
</evidence>
<keyword evidence="3" id="KW-0106">Calcium</keyword>
<dbReference type="GO" id="GO:0016042">
    <property type="term" value="P:lipid catabolic process"/>
    <property type="evidence" value="ECO:0007669"/>
    <property type="project" value="UniProtKB-KW"/>
</dbReference>
<dbReference type="CDD" id="cd08558">
    <property type="entry name" value="PI-PLCc_eukaryota"/>
    <property type="match status" value="1"/>
</dbReference>
<comment type="caution">
    <text evidence="12">The sequence shown here is derived from an EMBL/GenBank/DDBJ whole genome shotgun (WGS) entry which is preliminary data.</text>
</comment>
<dbReference type="Pfam" id="PF00168">
    <property type="entry name" value="C2"/>
    <property type="match status" value="1"/>
</dbReference>
<dbReference type="SUPFAM" id="SSF51695">
    <property type="entry name" value="PLC-like phosphodiesterases"/>
    <property type="match status" value="1"/>
</dbReference>
<evidence type="ECO:0000313" key="13">
    <source>
        <dbReference type="Proteomes" id="UP000195570"/>
    </source>
</evidence>
<dbReference type="InterPro" id="IPR001711">
    <property type="entry name" value="PLipase_C_Pinositol-sp_Y"/>
</dbReference>
<feature type="region of interest" description="Disordered" evidence="8">
    <location>
        <begin position="424"/>
        <end position="444"/>
    </location>
</feature>
<evidence type="ECO:0000313" key="12">
    <source>
        <dbReference type="EMBL" id="SCU64288.1"/>
    </source>
</evidence>
<dbReference type="VEuPathDB" id="TriTrypDB:TEOVI_000583100"/>
<sequence length="714" mass="80449">MGGCTSRGLSEEKLACYSHRTGNLVDEHLSTGAVEAHELQPFFSSLLGAITDLLKCSREDAVEFLACASSANPRAAELFTSFCAANPLNLIKWDVNHAKFMMIWIKYDDDNSGDICVRELRKILKGLSFPERLSQKMIDELEATGGRANYKLMQGTFMSLTRLNELTYAMRNIVGPDRDVMTKAEFVTFLKETQGEGADGEELHVFLDAVGCTEEHPVHLDAFLSFLSDRRFNSIVNNRKVSSVYHDMTRPICEYFINSSHNTYLTGDQLLSKSSTDMYKRVLLDGCRCVELDCWDGRKGQPVVYHGYTRTSKLWFRDCISTIKKYAFVNSIYPVILSLEVHTSLRQQDRMAEILCETLGDMLFCSPWGAGEQTSFTFSPEALKGKILLKSKRATTPTDGVQVDDDDDEDEEADGVVENFVPPETARRCRGGGKTNSRGAEKKKKVSKVSEKLSRLISIESIGYKGVEDLSYLEMRQPYHCSSFTEGKAGKIASSNQEEFVAINNRCLSRIYPTGTRIGSSNFHPQTFWNCGCQLVALNWQNYKSYQLRLNRGFFSDNGNCGYLLKPTAVDIARARGPKRQSRLLTIEIISAFCLPRRKNASGSSIVDSRVAALIEGPGMEKSQRNTSPIHNNGFHPVWRGERLNNEFCWKVYEWELSTLVMQVYDEDTKSNNLLGEYVVPLRALKKGIRQVPLRDLKGSIIHGSFLMVQVSYQ</sequence>
<dbReference type="Gene3D" id="3.20.20.190">
    <property type="entry name" value="Phosphatidylinositol (PI) phosphodiesterase"/>
    <property type="match status" value="1"/>
</dbReference>
<evidence type="ECO:0000256" key="8">
    <source>
        <dbReference type="SAM" id="MobiDB-lite"/>
    </source>
</evidence>
<dbReference type="Pfam" id="PF00388">
    <property type="entry name" value="PI-PLC-X"/>
    <property type="match status" value="1"/>
</dbReference>
<dbReference type="GO" id="GO:0004435">
    <property type="term" value="F:phosphatidylinositol-4,5-bisphosphate phospholipase C activity"/>
    <property type="evidence" value="ECO:0007669"/>
    <property type="project" value="UniProtKB-EC"/>
</dbReference>
<dbReference type="PROSITE" id="PS50008">
    <property type="entry name" value="PIPLC_Y_DOMAIN"/>
    <property type="match status" value="1"/>
</dbReference>
<dbReference type="SUPFAM" id="SSF47473">
    <property type="entry name" value="EF-hand"/>
    <property type="match status" value="1"/>
</dbReference>
<organism evidence="12 13">
    <name type="scientific">Trypanosoma equiperdum</name>
    <dbReference type="NCBI Taxonomy" id="5694"/>
    <lineage>
        <taxon>Eukaryota</taxon>
        <taxon>Discoba</taxon>
        <taxon>Euglenozoa</taxon>
        <taxon>Kinetoplastea</taxon>
        <taxon>Metakinetoplastina</taxon>
        <taxon>Trypanosomatida</taxon>
        <taxon>Trypanosomatidae</taxon>
        <taxon>Trypanosoma</taxon>
    </lineage>
</organism>
<dbReference type="GeneID" id="92379770"/>
<dbReference type="SUPFAM" id="SSF49562">
    <property type="entry name" value="C2 domain (Calcium/lipid-binding domain, CaLB)"/>
    <property type="match status" value="1"/>
</dbReference>
<feature type="domain" description="EF-hand" evidence="11">
    <location>
        <begin position="95"/>
        <end position="130"/>
    </location>
</feature>
<evidence type="ECO:0000256" key="6">
    <source>
        <dbReference type="ARBA" id="ARBA00023224"/>
    </source>
</evidence>
<dbReference type="InterPro" id="IPR011992">
    <property type="entry name" value="EF-hand-dom_pair"/>
</dbReference>
<dbReference type="InterPro" id="IPR001192">
    <property type="entry name" value="PI-PLC_fam"/>
</dbReference>
<keyword evidence="13" id="KW-1185">Reference proteome</keyword>
<dbReference type="SMART" id="SM00239">
    <property type="entry name" value="C2"/>
    <property type="match status" value="1"/>
</dbReference>
<evidence type="ECO:0000259" key="10">
    <source>
        <dbReference type="PROSITE" id="PS50008"/>
    </source>
</evidence>
<dbReference type="AlphaFoldDB" id="A0A1G4HYN3"/>
<dbReference type="GO" id="GO:0048015">
    <property type="term" value="P:phosphatidylinositol-mediated signaling"/>
    <property type="evidence" value="ECO:0007669"/>
    <property type="project" value="TreeGrafter"/>
</dbReference>
<dbReference type="CDD" id="cd15898">
    <property type="entry name" value="EFh_PI-PLC"/>
    <property type="match status" value="1"/>
</dbReference>
<dbReference type="RefSeq" id="XP_067076070.1">
    <property type="nucleotide sequence ID" value="XM_067219969.1"/>
</dbReference>
<feature type="domain" description="PI-PLC Y-box" evidence="10">
    <location>
        <begin position="479"/>
        <end position="567"/>
    </location>
</feature>
<evidence type="ECO:0000256" key="1">
    <source>
        <dbReference type="ARBA" id="ARBA00012368"/>
    </source>
</evidence>
<proteinExistence type="predicted"/>
<dbReference type="PANTHER" id="PTHR10336:SF36">
    <property type="entry name" value="1-PHOSPHATIDYLINOSITOL 4,5-BISPHOSPHATE PHOSPHODIESTERASE BETA-4"/>
    <property type="match status" value="1"/>
</dbReference>
<protein>
    <recommendedName>
        <fullName evidence="1 7">Phosphoinositide phospholipase C</fullName>
        <ecNumber evidence="1 7">3.1.4.11</ecNumber>
    </recommendedName>
</protein>
<dbReference type="CDD" id="cd00275">
    <property type="entry name" value="C2_PLC_like"/>
    <property type="match status" value="1"/>
</dbReference>
<dbReference type="InterPro" id="IPR018247">
    <property type="entry name" value="EF_Hand_1_Ca_BS"/>
</dbReference>
<keyword evidence="2 7" id="KW-0378">Hydrolase</keyword>
<name>A0A1G4HYN3_TRYEQ</name>
<dbReference type="SMART" id="SM00148">
    <property type="entry name" value="PLCXc"/>
    <property type="match status" value="1"/>
</dbReference>
<dbReference type="Proteomes" id="UP000195570">
    <property type="component" value="Unassembled WGS sequence"/>
</dbReference>
<dbReference type="SMR" id="A0A1G4HYN3"/>
<dbReference type="FunFam" id="3.20.20.190:FF:000061">
    <property type="entry name" value="Phosphoinositide phospholipase C"/>
    <property type="match status" value="1"/>
</dbReference>
<dbReference type="InterPro" id="IPR000008">
    <property type="entry name" value="C2_dom"/>
</dbReference>